<dbReference type="AlphaFoldDB" id="A0A931ID87"/>
<dbReference type="EMBL" id="JADMLG010000005">
    <property type="protein sequence ID" value="MBH0777700.1"/>
    <property type="molecule type" value="Genomic_DNA"/>
</dbReference>
<name>A0A931ID87_9NOCA</name>
<feature type="region of interest" description="Disordered" evidence="1">
    <location>
        <begin position="97"/>
        <end position="148"/>
    </location>
</feature>
<comment type="caution">
    <text evidence="3">The sequence shown here is derived from an EMBL/GenBank/DDBJ whole genome shotgun (WGS) entry which is preliminary data.</text>
</comment>
<accession>A0A931ID87</accession>
<feature type="compositionally biased region" description="Basic residues" evidence="1">
    <location>
        <begin position="139"/>
        <end position="148"/>
    </location>
</feature>
<evidence type="ECO:0000313" key="4">
    <source>
        <dbReference type="Proteomes" id="UP000655751"/>
    </source>
</evidence>
<evidence type="ECO:0000256" key="1">
    <source>
        <dbReference type="SAM" id="MobiDB-lite"/>
    </source>
</evidence>
<proteinExistence type="predicted"/>
<keyword evidence="2" id="KW-1133">Transmembrane helix</keyword>
<dbReference type="Proteomes" id="UP000655751">
    <property type="component" value="Unassembled WGS sequence"/>
</dbReference>
<gene>
    <name evidence="3" type="ORF">IT779_15600</name>
</gene>
<keyword evidence="4" id="KW-1185">Reference proteome</keyword>
<evidence type="ECO:0000313" key="3">
    <source>
        <dbReference type="EMBL" id="MBH0777700.1"/>
    </source>
</evidence>
<organism evidence="3 4">
    <name type="scientific">Nocardia bovistercoris</name>
    <dbReference type="NCBI Taxonomy" id="2785916"/>
    <lineage>
        <taxon>Bacteria</taxon>
        <taxon>Bacillati</taxon>
        <taxon>Actinomycetota</taxon>
        <taxon>Actinomycetes</taxon>
        <taxon>Mycobacteriales</taxon>
        <taxon>Nocardiaceae</taxon>
        <taxon>Nocardia</taxon>
    </lineage>
</organism>
<feature type="transmembrane region" description="Helical" evidence="2">
    <location>
        <begin position="60"/>
        <end position="83"/>
    </location>
</feature>
<keyword evidence="2" id="KW-0472">Membrane</keyword>
<dbReference type="RefSeq" id="WP_196150012.1">
    <property type="nucleotide sequence ID" value="NZ_JADMLG010000005.1"/>
</dbReference>
<sequence length="148" mass="16125">MNNRSSSTLPDFGTPSSQQYETQGIRLTLLGKRILTIVGIIIVGHVVIVAILAGRGAMEAVNASMLLTSGVAVCFITRIPGIVKAVGELERGRSAIFVPPSRDDRSDTETPSVPPRRAIGRSRRSDATRRRPGIANIARVRRRNARRR</sequence>
<keyword evidence="2" id="KW-0812">Transmembrane</keyword>
<feature type="transmembrane region" description="Helical" evidence="2">
    <location>
        <begin position="34"/>
        <end position="54"/>
    </location>
</feature>
<evidence type="ECO:0000256" key="2">
    <source>
        <dbReference type="SAM" id="Phobius"/>
    </source>
</evidence>
<reference evidence="3" key="1">
    <citation type="submission" date="2020-11" db="EMBL/GenBank/DDBJ databases">
        <title>Nocardia NEAU-351.nov., a novel actinomycete isolated from the cow dung.</title>
        <authorList>
            <person name="Zhang X."/>
        </authorList>
    </citation>
    <scope>NUCLEOTIDE SEQUENCE</scope>
    <source>
        <strain evidence="3">NEAU-351</strain>
    </source>
</reference>
<protein>
    <submittedName>
        <fullName evidence="3">Uncharacterized protein</fullName>
    </submittedName>
</protein>